<dbReference type="PANTHER" id="PTHR18964:SF173">
    <property type="entry name" value="GLUCOKINASE"/>
    <property type="match status" value="1"/>
</dbReference>
<dbReference type="EMBL" id="BAABKN010000014">
    <property type="protein sequence ID" value="GAA4739267.1"/>
    <property type="molecule type" value="Genomic_DNA"/>
</dbReference>
<protein>
    <submittedName>
        <fullName evidence="3">ROK family transcriptional regulator</fullName>
    </submittedName>
</protein>
<dbReference type="SUPFAM" id="SSF53067">
    <property type="entry name" value="Actin-like ATPase domain"/>
    <property type="match status" value="1"/>
</dbReference>
<dbReference type="Gene3D" id="1.10.10.10">
    <property type="entry name" value="Winged helix-like DNA-binding domain superfamily/Winged helix DNA-binding domain"/>
    <property type="match status" value="1"/>
</dbReference>
<evidence type="ECO:0000256" key="1">
    <source>
        <dbReference type="ARBA" id="ARBA00006479"/>
    </source>
</evidence>
<evidence type="ECO:0000313" key="4">
    <source>
        <dbReference type="Proteomes" id="UP001499882"/>
    </source>
</evidence>
<dbReference type="Gene3D" id="3.30.420.40">
    <property type="match status" value="2"/>
</dbReference>
<reference evidence="4" key="1">
    <citation type="journal article" date="2019" name="Int. J. Syst. Evol. Microbiol.">
        <title>The Global Catalogue of Microorganisms (GCM) 10K type strain sequencing project: providing services to taxonomists for standard genome sequencing and annotation.</title>
        <authorList>
            <consortium name="The Broad Institute Genomics Platform"/>
            <consortium name="The Broad Institute Genome Sequencing Center for Infectious Disease"/>
            <person name="Wu L."/>
            <person name="Ma J."/>
        </authorList>
    </citation>
    <scope>NUCLEOTIDE SEQUENCE [LARGE SCALE GENOMIC DNA]</scope>
    <source>
        <strain evidence="4">JCM 18532</strain>
    </source>
</reference>
<dbReference type="Proteomes" id="UP001499882">
    <property type="component" value="Unassembled WGS sequence"/>
</dbReference>
<feature type="compositionally biased region" description="Polar residues" evidence="2">
    <location>
        <begin position="1"/>
        <end position="10"/>
    </location>
</feature>
<dbReference type="Pfam" id="PF00480">
    <property type="entry name" value="ROK"/>
    <property type="match status" value="1"/>
</dbReference>
<comment type="caution">
    <text evidence="3">The sequence shown here is derived from an EMBL/GenBank/DDBJ whole genome shotgun (WGS) entry which is preliminary data.</text>
</comment>
<dbReference type="InterPro" id="IPR043129">
    <property type="entry name" value="ATPase_NBD"/>
</dbReference>
<feature type="region of interest" description="Disordered" evidence="2">
    <location>
        <begin position="1"/>
        <end position="26"/>
    </location>
</feature>
<dbReference type="InterPro" id="IPR000600">
    <property type="entry name" value="ROK"/>
</dbReference>
<evidence type="ECO:0000256" key="2">
    <source>
        <dbReference type="SAM" id="MobiDB-lite"/>
    </source>
</evidence>
<keyword evidence="4" id="KW-1185">Reference proteome</keyword>
<dbReference type="PANTHER" id="PTHR18964">
    <property type="entry name" value="ROK (REPRESSOR, ORF, KINASE) FAMILY"/>
    <property type="match status" value="1"/>
</dbReference>
<dbReference type="InterPro" id="IPR036390">
    <property type="entry name" value="WH_DNA-bd_sf"/>
</dbReference>
<sequence length="408" mass="41506">MLSPVTQTPTRAAGQRTEARESAAPATAGELLDLIRSGRASTRSQLRALTGLSRTAITTRVSSLTSAGLLLLGEELASTGGRPPGALVFNQHAGVVVAVAIGRSRSQLAVMDLDGEEIASDSRDHEVGVGPNELMPQIADRLATLLTGVEPPVLGVGLSLPGTLDSQRGLSIGSPVMSGWDGVELAPYLDDVTRAPLFVGNDADVLARSELLGRSAALDDVLVVKASTGLGLGIIADGRVLSGHLGAAGEIGHTKVDAAAGLQCRCGATGCLETLAGGWALVARAREAGHEVGHLRDLVALALQGDPTARGLLRDSGRELGEVLAIAINLLNPAAIVIGGDMASAFDFHVAGIRESVYALAAPLATRDLQFLPATHGDQAGLVGCAALALDHVLAPVAVDARLAALSV</sequence>
<proteinExistence type="inferred from homology"/>
<organism evidence="3 4">
    <name type="scientific">Nocardioides endophyticus</name>
    <dbReference type="NCBI Taxonomy" id="1353775"/>
    <lineage>
        <taxon>Bacteria</taxon>
        <taxon>Bacillati</taxon>
        <taxon>Actinomycetota</taxon>
        <taxon>Actinomycetes</taxon>
        <taxon>Propionibacteriales</taxon>
        <taxon>Nocardioidaceae</taxon>
        <taxon>Nocardioides</taxon>
    </lineage>
</organism>
<name>A0ABP8YTL6_9ACTN</name>
<evidence type="ECO:0000313" key="3">
    <source>
        <dbReference type="EMBL" id="GAA4739267.1"/>
    </source>
</evidence>
<comment type="similarity">
    <text evidence="1">Belongs to the ROK (NagC/XylR) family.</text>
</comment>
<gene>
    <name evidence="3" type="ORF">GCM10023350_24600</name>
</gene>
<dbReference type="SUPFAM" id="SSF46785">
    <property type="entry name" value="Winged helix' DNA-binding domain"/>
    <property type="match status" value="1"/>
</dbReference>
<dbReference type="InterPro" id="IPR036388">
    <property type="entry name" value="WH-like_DNA-bd_sf"/>
</dbReference>
<accession>A0ABP8YTL6</accession>